<feature type="domain" description="Poly-beta-hydroxybutyrate polymerase N-terminal" evidence="5">
    <location>
        <begin position="98"/>
        <end position="268"/>
    </location>
</feature>
<dbReference type="Pfam" id="PF07167">
    <property type="entry name" value="PhaC_N"/>
    <property type="match status" value="1"/>
</dbReference>
<evidence type="ECO:0000256" key="4">
    <source>
        <dbReference type="ARBA" id="ARBA00023315"/>
    </source>
</evidence>
<evidence type="ECO:0000256" key="3">
    <source>
        <dbReference type="ARBA" id="ARBA00022679"/>
    </source>
</evidence>
<evidence type="ECO:0000313" key="7">
    <source>
        <dbReference type="Proteomes" id="UP000304912"/>
    </source>
</evidence>
<dbReference type="GO" id="GO:0042619">
    <property type="term" value="P:poly-hydroxybutyrate biosynthetic process"/>
    <property type="evidence" value="ECO:0007669"/>
    <property type="project" value="InterPro"/>
</dbReference>
<dbReference type="InterPro" id="IPR051321">
    <property type="entry name" value="PHA/PHB_synthase"/>
</dbReference>
<dbReference type="RefSeq" id="WP_139757573.1">
    <property type="nucleotide sequence ID" value="NZ_CP039852.1"/>
</dbReference>
<dbReference type="Proteomes" id="UP000304912">
    <property type="component" value="Chromosome"/>
</dbReference>
<protein>
    <submittedName>
        <fullName evidence="6">Class I poly(R)-hydroxyalkanoic acid synthase</fullName>
    </submittedName>
</protein>
<dbReference type="PANTHER" id="PTHR36837:SF5">
    <property type="entry name" value="POLY-3-HYDROXYBUTYRATE SYNTHASE"/>
    <property type="match status" value="1"/>
</dbReference>
<organism evidence="6 7">
    <name type="scientific">Salinimonas iocasae</name>
    <dbReference type="NCBI Taxonomy" id="2572577"/>
    <lineage>
        <taxon>Bacteria</taxon>
        <taxon>Pseudomonadati</taxon>
        <taxon>Pseudomonadota</taxon>
        <taxon>Gammaproteobacteria</taxon>
        <taxon>Alteromonadales</taxon>
        <taxon>Alteromonadaceae</taxon>
        <taxon>Alteromonas/Salinimonas group</taxon>
        <taxon>Salinimonas</taxon>
    </lineage>
</organism>
<dbReference type="SUPFAM" id="SSF53474">
    <property type="entry name" value="alpha/beta-Hydrolases"/>
    <property type="match status" value="1"/>
</dbReference>
<dbReference type="PANTHER" id="PTHR36837">
    <property type="entry name" value="POLY(3-HYDROXYALKANOATE) POLYMERASE SUBUNIT PHAC"/>
    <property type="match status" value="1"/>
</dbReference>
<keyword evidence="2" id="KW-0963">Cytoplasm</keyword>
<evidence type="ECO:0000256" key="2">
    <source>
        <dbReference type="ARBA" id="ARBA00022490"/>
    </source>
</evidence>
<dbReference type="GO" id="GO:0016746">
    <property type="term" value="F:acyltransferase activity"/>
    <property type="evidence" value="ECO:0007669"/>
    <property type="project" value="UniProtKB-KW"/>
</dbReference>
<proteinExistence type="predicted"/>
<reference evidence="6 7" key="1">
    <citation type="submission" date="2019-04" db="EMBL/GenBank/DDBJ databases">
        <title>Salinimonas iocasae sp. nov., a halophilic bacterium isolated from the outer tube casing of tubeworms in Okinawa Trough.</title>
        <authorList>
            <person name="Zhang H."/>
            <person name="Wang H."/>
            <person name="Li C."/>
        </authorList>
    </citation>
    <scope>NUCLEOTIDE SEQUENCE [LARGE SCALE GENOMIC DNA]</scope>
    <source>
        <strain evidence="6 7">KX18D6</strain>
    </source>
</reference>
<dbReference type="GO" id="GO:0005737">
    <property type="term" value="C:cytoplasm"/>
    <property type="evidence" value="ECO:0007669"/>
    <property type="project" value="UniProtKB-SubCell"/>
</dbReference>
<dbReference type="OrthoDB" id="7208816at2"/>
<keyword evidence="4" id="KW-0012">Acyltransferase</keyword>
<evidence type="ECO:0000313" key="6">
    <source>
        <dbReference type="EMBL" id="QCZ94837.1"/>
    </source>
</evidence>
<dbReference type="InterPro" id="IPR010941">
    <property type="entry name" value="PhaC_N"/>
</dbReference>
<keyword evidence="3" id="KW-0808">Transferase</keyword>
<dbReference type="InterPro" id="IPR029058">
    <property type="entry name" value="AB_hydrolase_fold"/>
</dbReference>
<dbReference type="NCBIfam" id="TIGR01838">
    <property type="entry name" value="PHA_synth_I"/>
    <property type="match status" value="1"/>
</dbReference>
<evidence type="ECO:0000256" key="1">
    <source>
        <dbReference type="ARBA" id="ARBA00004496"/>
    </source>
</evidence>
<evidence type="ECO:0000259" key="5">
    <source>
        <dbReference type="Pfam" id="PF07167"/>
    </source>
</evidence>
<keyword evidence="7" id="KW-1185">Reference proteome</keyword>
<sequence>MQQQDYSDVMAMLNQYATQFNTMVHDILAKRDTANGAPGMFDPEHFSSLLSDKVEVDTASLMQHHMDFMREQNALWQQATKAMMGEKMQPVVSEESSDKRFGHRDWQENPVFSYLRQSYLINAKMFQGMLDSMHFNDPKAAEQVKFYTRQYINSVCPTNYLLSNPEVCEEILKTKGENLANGIKNFLRDLEHSPLEAFKITQTPPDAFTIGEDLATTPGKVVYQNDLIQLIHYTPTQDKHFARPVLFVPPFINKYYILDLNQKKSAVKGLLDEGFSVYMISWVNPDASLSDKDFTDYMHEGPVAAMDVVCKISGQKKVNMVGFCVGGTLLSMTAAYLRAKKDTRIGSLTLLTTLLDFTEQGEIGNYLTESTLPMMEQNADIKGVYDGRILGLSFSLLRENNLFWSYFINNYLKGQDPAPFDILYWNSDATNITAACFKQYVRTTYWENKLKEPGGITIDGIDIDLGKIDMPVYFLATMADHIVLWQGAYQGTQLVKGKTRFVLAGSGHLAGVINPVKGGKYPHWLNDNLPPTAEQWFEEADKVEGSWWPDWYQWMQGQNKQKVSAISPGNHKDYPVIEDAPGSYVKKRL</sequence>
<accession>A0A5B7YGT2</accession>
<dbReference type="InterPro" id="IPR010963">
    <property type="entry name" value="PHA_synth_I"/>
</dbReference>
<dbReference type="Gene3D" id="3.40.50.1820">
    <property type="entry name" value="alpha/beta hydrolase"/>
    <property type="match status" value="1"/>
</dbReference>
<comment type="subcellular location">
    <subcellularLocation>
        <location evidence="1">Cytoplasm</location>
    </subcellularLocation>
</comment>
<dbReference type="AlphaFoldDB" id="A0A5B7YGT2"/>
<gene>
    <name evidence="6" type="primary">phaC</name>
    <name evidence="6" type="ORF">FBQ74_15780</name>
</gene>
<name>A0A5B7YGT2_9ALTE</name>
<dbReference type="KEGG" id="salk:FBQ74_15780"/>
<dbReference type="EMBL" id="CP039852">
    <property type="protein sequence ID" value="QCZ94837.1"/>
    <property type="molecule type" value="Genomic_DNA"/>
</dbReference>